<keyword evidence="2" id="KW-1185">Reference proteome</keyword>
<proteinExistence type="predicted"/>
<organism evidence="1 2">
    <name type="scientific">Candidatus Megaera venefica</name>
    <dbReference type="NCBI Taxonomy" id="2055910"/>
    <lineage>
        <taxon>Bacteria</taxon>
        <taxon>Pseudomonadati</taxon>
        <taxon>Pseudomonadota</taxon>
        <taxon>Alphaproteobacteria</taxon>
        <taxon>Rickettsiales</taxon>
        <taxon>Rickettsiaceae</taxon>
        <taxon>Candidatus Megaera</taxon>
    </lineage>
</organism>
<dbReference type="Gene3D" id="3.40.50.1820">
    <property type="entry name" value="alpha/beta hydrolase"/>
    <property type="match status" value="1"/>
</dbReference>
<dbReference type="SUPFAM" id="SSF53474">
    <property type="entry name" value="alpha/beta-Hydrolases"/>
    <property type="match status" value="1"/>
</dbReference>
<dbReference type="EMBL" id="JARJFB010000059">
    <property type="protein sequence ID" value="MEA0970906.1"/>
    <property type="molecule type" value="Genomic_DNA"/>
</dbReference>
<dbReference type="Proteomes" id="UP001291687">
    <property type="component" value="Unassembled WGS sequence"/>
</dbReference>
<dbReference type="InterPro" id="IPR029058">
    <property type="entry name" value="AB_hydrolase_fold"/>
</dbReference>
<gene>
    <name evidence="1" type="ORF">Megvenef_00875</name>
</gene>
<comment type="caution">
    <text evidence="1">The sequence shown here is derived from an EMBL/GenBank/DDBJ whole genome shotgun (WGS) entry which is preliminary data.</text>
</comment>
<protein>
    <recommendedName>
        <fullName evidence="3">Alpha/beta hydrolase</fullName>
    </recommendedName>
</protein>
<evidence type="ECO:0000313" key="2">
    <source>
        <dbReference type="Proteomes" id="UP001291687"/>
    </source>
</evidence>
<sequence>MIRNYLRKFFAASFYPTNSDDWYKSKGYDGQDSLEQFSQFLSSQDQEGAVFYDEFKSLNLKRQFIQSGEYKLDSVLLIPQEVTNSKRKGEGLYFVFFQGRGEFYESRFRDMAIQARETGATVLGFNPKGFRSSTGKTEKIFDIVEDGIAVIKHLLDQMDLKPWQIVLQGNSLGAGVQEMVAEHFRKLYGFSFRQINSNSFKTLAAVLAHHYQVPFFESIIRLVLLYAQWEIMPGKDFYKTGPYRCHLRRQNDRTIAIGAEYNISVDIESDCAECPAGYRETNRWLYENCQLIYNGNSETDPHFLSLHYFDLPGEEGKGKHSVYKFINRYLEESAKYIEY</sequence>
<accession>A0ABU5NCJ7</accession>
<name>A0ABU5NCJ7_9RICK</name>
<evidence type="ECO:0000313" key="1">
    <source>
        <dbReference type="EMBL" id="MEA0970906.1"/>
    </source>
</evidence>
<evidence type="ECO:0008006" key="3">
    <source>
        <dbReference type="Google" id="ProtNLM"/>
    </source>
</evidence>
<dbReference type="RefSeq" id="WP_322776805.1">
    <property type="nucleotide sequence ID" value="NZ_JARJFB010000059.1"/>
</dbReference>
<reference evidence="1 2" key="1">
    <citation type="submission" date="2023-03" db="EMBL/GenBank/DDBJ databases">
        <title>Host association and intracellularity evolved multiple times independently in the Rickettsiales.</title>
        <authorList>
            <person name="Castelli M."/>
            <person name="Nardi T."/>
            <person name="Gammuto L."/>
            <person name="Bellinzona G."/>
            <person name="Sabaneyeva E."/>
            <person name="Potekhin A."/>
            <person name="Serra V."/>
            <person name="Petroni G."/>
            <person name="Sassera D."/>
        </authorList>
    </citation>
    <scope>NUCLEOTIDE SEQUENCE [LARGE SCALE GENOMIC DNA]</scope>
    <source>
        <strain evidence="1 2">Sr 2-6</strain>
    </source>
</reference>